<reference evidence="3 4" key="1">
    <citation type="journal article" date="2019" name="ACS Chem. Biol.">
        <title>Identification and Mobilization of a Cryptic Antibiotic Biosynthesis Gene Locus from a Human-Pathogenic Nocardia Isolate.</title>
        <authorList>
            <person name="Herisse M."/>
            <person name="Ishida K."/>
            <person name="Porter J.L."/>
            <person name="Howden B."/>
            <person name="Hertweck C."/>
            <person name="Stinear T.P."/>
            <person name="Pidot S.J."/>
        </authorList>
    </citation>
    <scope>NUCLEOTIDE SEQUENCE [LARGE SCALE GENOMIC DNA]</scope>
    <source>
        <strain evidence="3 4">AUSMDU00012717</strain>
    </source>
</reference>
<dbReference type="InterPro" id="IPR011055">
    <property type="entry name" value="Dup_hybrid_motif"/>
</dbReference>
<evidence type="ECO:0000313" key="4">
    <source>
        <dbReference type="Proteomes" id="UP000503540"/>
    </source>
</evidence>
<feature type="domain" description="M23ase beta-sheet core" evidence="2">
    <location>
        <begin position="115"/>
        <end position="210"/>
    </location>
</feature>
<dbReference type="RefSeq" id="WP_167475667.1">
    <property type="nucleotide sequence ID" value="NZ_CP046172.1"/>
</dbReference>
<evidence type="ECO:0000256" key="1">
    <source>
        <dbReference type="SAM" id="MobiDB-lite"/>
    </source>
</evidence>
<dbReference type="KEGG" id="nah:F5544_26135"/>
<accession>A0A6G9YIQ9</accession>
<dbReference type="Pfam" id="PF01551">
    <property type="entry name" value="Peptidase_M23"/>
    <property type="match status" value="1"/>
</dbReference>
<dbReference type="CDD" id="cd12797">
    <property type="entry name" value="M23_peptidase"/>
    <property type="match status" value="1"/>
</dbReference>
<dbReference type="PANTHER" id="PTHR21666">
    <property type="entry name" value="PEPTIDASE-RELATED"/>
    <property type="match status" value="1"/>
</dbReference>
<evidence type="ECO:0000313" key="3">
    <source>
        <dbReference type="EMBL" id="QIS13081.1"/>
    </source>
</evidence>
<dbReference type="PANTHER" id="PTHR21666:SF270">
    <property type="entry name" value="MUREIN HYDROLASE ACTIVATOR ENVC"/>
    <property type="match status" value="1"/>
</dbReference>
<dbReference type="InterPro" id="IPR016047">
    <property type="entry name" value="M23ase_b-sheet_dom"/>
</dbReference>
<organism evidence="3 4">
    <name type="scientific">Nocardia arthritidis</name>
    <dbReference type="NCBI Taxonomy" id="228602"/>
    <lineage>
        <taxon>Bacteria</taxon>
        <taxon>Bacillati</taxon>
        <taxon>Actinomycetota</taxon>
        <taxon>Actinomycetes</taxon>
        <taxon>Mycobacteriales</taxon>
        <taxon>Nocardiaceae</taxon>
        <taxon>Nocardia</taxon>
    </lineage>
</organism>
<dbReference type="SUPFAM" id="SSF51261">
    <property type="entry name" value="Duplicated hybrid motif"/>
    <property type="match status" value="1"/>
</dbReference>
<sequence>MLVTVPLPSRRGATRSRRHRAATRAVAVSAVAISALTALNAADDLPAQAQAPIAPLAFTPREAQMPQTVPEAVLATQRRIADEAARIAAELARPHTVRPVAGVLTSTFGMRWGALHAGIDFGDPIGTPIEAVTDGVVIDAGPADGFGLWVRVQQDDGTIGIYGHVNEIIATVGQHVRAGDVIATVGNRGYSTGPHLHYEIHSAAGEPIDPLPWLAARGIVVSGDPS</sequence>
<proteinExistence type="predicted"/>
<dbReference type="EMBL" id="CP046172">
    <property type="protein sequence ID" value="QIS13081.1"/>
    <property type="molecule type" value="Genomic_DNA"/>
</dbReference>
<dbReference type="InterPro" id="IPR050570">
    <property type="entry name" value="Cell_wall_metabolism_enzyme"/>
</dbReference>
<protein>
    <submittedName>
        <fullName evidence="3">Peptidoglycan DD-metalloendopeptidase family protein</fullName>
    </submittedName>
</protein>
<dbReference type="GO" id="GO:0004222">
    <property type="term" value="F:metalloendopeptidase activity"/>
    <property type="evidence" value="ECO:0007669"/>
    <property type="project" value="TreeGrafter"/>
</dbReference>
<dbReference type="AlphaFoldDB" id="A0A6G9YIQ9"/>
<feature type="region of interest" description="Disordered" evidence="1">
    <location>
        <begin position="1"/>
        <end position="20"/>
    </location>
</feature>
<dbReference type="Gene3D" id="2.70.70.10">
    <property type="entry name" value="Glucose Permease (Domain IIA)"/>
    <property type="match status" value="1"/>
</dbReference>
<keyword evidence="4" id="KW-1185">Reference proteome</keyword>
<name>A0A6G9YIQ9_9NOCA</name>
<gene>
    <name evidence="3" type="ORF">F5544_26135</name>
</gene>
<evidence type="ECO:0000259" key="2">
    <source>
        <dbReference type="Pfam" id="PF01551"/>
    </source>
</evidence>
<dbReference type="Proteomes" id="UP000503540">
    <property type="component" value="Chromosome"/>
</dbReference>